<protein>
    <recommendedName>
        <fullName evidence="2">DUF169 domain-containing protein</fullName>
    </recommendedName>
</protein>
<name>A0A7C2K1J0_UNCW3</name>
<sequence>MERANLDLSLLQKLGLEDPPVGVKFLYRKPQGVEQLEKKLPICEMIGEAQRRNAPFYITKENEDCFGAVALGMTETPPFAEAGQIGYELKIFREPRANSRIYYYLPKLHKGTVNYVVFARLDEINFDPDLLIILANVSQAEIIFRALDHLSGGPRESKTTGVFGCAWIFAYPYISGKVNFTVTGLHFGSKVKKAFKKEGMILMSIPFDSIPILIKGLKEIVWELPSYKQSPEKFKEWEKEMLQRLMEISKNP</sequence>
<dbReference type="EMBL" id="DSOL01000137">
    <property type="protein sequence ID" value="HEN27946.1"/>
    <property type="molecule type" value="Genomic_DNA"/>
</dbReference>
<dbReference type="PANTHER" id="PTHR37954">
    <property type="entry name" value="BLL4979 PROTEIN"/>
    <property type="match status" value="1"/>
</dbReference>
<dbReference type="Pfam" id="PF02596">
    <property type="entry name" value="DUF169"/>
    <property type="match status" value="1"/>
</dbReference>
<dbReference type="AlphaFoldDB" id="A0A7C2K1J0"/>
<evidence type="ECO:0008006" key="2">
    <source>
        <dbReference type="Google" id="ProtNLM"/>
    </source>
</evidence>
<organism evidence="1">
    <name type="scientific">candidate division WOR-3 bacterium</name>
    <dbReference type="NCBI Taxonomy" id="2052148"/>
    <lineage>
        <taxon>Bacteria</taxon>
        <taxon>Bacteria division WOR-3</taxon>
    </lineage>
</organism>
<gene>
    <name evidence="1" type="ORF">ENQ77_04690</name>
</gene>
<comment type="caution">
    <text evidence="1">The sequence shown here is derived from an EMBL/GenBank/DDBJ whole genome shotgun (WGS) entry which is preliminary data.</text>
</comment>
<evidence type="ECO:0000313" key="1">
    <source>
        <dbReference type="EMBL" id="HEN27946.1"/>
    </source>
</evidence>
<dbReference type="PANTHER" id="PTHR37954:SF3">
    <property type="entry name" value="DUF169 DOMAIN-CONTAINING PROTEIN"/>
    <property type="match status" value="1"/>
</dbReference>
<proteinExistence type="predicted"/>
<reference evidence="1" key="1">
    <citation type="journal article" date="2020" name="mSystems">
        <title>Genome- and Community-Level Interaction Insights into Carbon Utilization and Element Cycling Functions of Hydrothermarchaeota in Hydrothermal Sediment.</title>
        <authorList>
            <person name="Zhou Z."/>
            <person name="Liu Y."/>
            <person name="Xu W."/>
            <person name="Pan J."/>
            <person name="Luo Z.H."/>
            <person name="Li M."/>
        </authorList>
    </citation>
    <scope>NUCLEOTIDE SEQUENCE [LARGE SCALE GENOMIC DNA]</scope>
    <source>
        <strain evidence="1">SpSt-34</strain>
    </source>
</reference>
<dbReference type="InterPro" id="IPR003748">
    <property type="entry name" value="DUF169"/>
</dbReference>
<accession>A0A7C2K1J0</accession>